<feature type="region of interest" description="Disordered" evidence="2">
    <location>
        <begin position="207"/>
        <end position="228"/>
    </location>
</feature>
<dbReference type="Proteomes" id="UP000054937">
    <property type="component" value="Unassembled WGS sequence"/>
</dbReference>
<evidence type="ECO:0000313" key="3">
    <source>
        <dbReference type="EMBL" id="KRX06242.1"/>
    </source>
</evidence>
<keyword evidence="1" id="KW-0802">TPR repeat</keyword>
<feature type="compositionally biased region" description="Acidic residues" evidence="2">
    <location>
        <begin position="365"/>
        <end position="386"/>
    </location>
</feature>
<reference evidence="3 4" key="1">
    <citation type="journal article" date="2015" name="Sci. Rep.">
        <title>Genome of the facultative scuticociliatosis pathogen Pseudocohnilembus persalinus provides insight into its virulence through horizontal gene transfer.</title>
        <authorList>
            <person name="Xiong J."/>
            <person name="Wang G."/>
            <person name="Cheng J."/>
            <person name="Tian M."/>
            <person name="Pan X."/>
            <person name="Warren A."/>
            <person name="Jiang C."/>
            <person name="Yuan D."/>
            <person name="Miao W."/>
        </authorList>
    </citation>
    <scope>NUCLEOTIDE SEQUENCE [LARGE SCALE GENOMIC DNA]</scope>
    <source>
        <strain evidence="3">36N120E</strain>
    </source>
</reference>
<evidence type="ECO:0000313" key="4">
    <source>
        <dbReference type="Proteomes" id="UP000054937"/>
    </source>
</evidence>
<evidence type="ECO:0000256" key="2">
    <source>
        <dbReference type="SAM" id="MobiDB-lite"/>
    </source>
</evidence>
<dbReference type="Gene3D" id="1.25.40.10">
    <property type="entry name" value="Tetratricopeptide repeat domain"/>
    <property type="match status" value="2"/>
</dbReference>
<organism evidence="3 4">
    <name type="scientific">Pseudocohnilembus persalinus</name>
    <name type="common">Ciliate</name>
    <dbReference type="NCBI Taxonomy" id="266149"/>
    <lineage>
        <taxon>Eukaryota</taxon>
        <taxon>Sar</taxon>
        <taxon>Alveolata</taxon>
        <taxon>Ciliophora</taxon>
        <taxon>Intramacronucleata</taxon>
        <taxon>Oligohymenophorea</taxon>
        <taxon>Scuticociliatia</taxon>
        <taxon>Philasterida</taxon>
        <taxon>Pseudocohnilembidae</taxon>
        <taxon>Pseudocohnilembus</taxon>
    </lineage>
</organism>
<evidence type="ECO:0000256" key="1">
    <source>
        <dbReference type="PROSITE-ProRule" id="PRU00339"/>
    </source>
</evidence>
<dbReference type="InterPro" id="IPR011990">
    <property type="entry name" value="TPR-like_helical_dom_sf"/>
</dbReference>
<dbReference type="CDD" id="cd24142">
    <property type="entry name" value="ACL4-like"/>
    <property type="match status" value="1"/>
</dbReference>
<protein>
    <submittedName>
        <fullName evidence="3">Uncharacterized protein</fullName>
    </submittedName>
</protein>
<dbReference type="InterPro" id="IPR019734">
    <property type="entry name" value="TPR_rpt"/>
</dbReference>
<comment type="caution">
    <text evidence="3">The sequence shown here is derived from an EMBL/GenBank/DDBJ whole genome shotgun (WGS) entry which is preliminary data.</text>
</comment>
<feature type="repeat" description="TPR" evidence="1">
    <location>
        <begin position="47"/>
        <end position="80"/>
    </location>
</feature>
<dbReference type="AlphaFoldDB" id="A0A0V0QVI9"/>
<dbReference type="InParanoid" id="A0A0V0QVI9"/>
<dbReference type="OMA" id="QFANDLY"/>
<name>A0A0V0QVI9_PSEPJ</name>
<gene>
    <name evidence="3" type="ORF">PPERSA_06124</name>
</gene>
<dbReference type="SUPFAM" id="SSF48452">
    <property type="entry name" value="TPR-like"/>
    <property type="match status" value="2"/>
</dbReference>
<sequence>MDQQFIDISQLDQEKLLKLADEKFEKYELQDATYYYEEAVRKNPDSDICLIAYGEFLKHTDEVEKAEFVFERAIQLHPNTNLKKYFQLAELKDGKDSLLLYEKGVELLEKQQQMLKPEEIKDLCNAYAAIAELYQTDFVQYKESEEKVTSNIEKALKFDPENLDAKMQLANYWLNKEDEEKAKEPLLFVYETLKVTDLEQEVVSMDQENQNGQNQNQNNGNLENQGQSSQNINFNKKYKYNSDSVTQSFKLNVAKVLMEVELLDQSLIMLQHLSELDSDNKEYLYLLSYVNFRQQNYYTSLEQVEELLNKNFDEEDGMDQEILAAAKELKNEISKIDLKSSKDGVMTKEEEQQLEMIKKAMQENGQDEDDFEWSDCEEEEENMEQQ</sequence>
<accession>A0A0V0QVI9</accession>
<keyword evidence="4" id="KW-1185">Reference proteome</keyword>
<dbReference type="EMBL" id="LDAU01000098">
    <property type="protein sequence ID" value="KRX06242.1"/>
    <property type="molecule type" value="Genomic_DNA"/>
</dbReference>
<proteinExistence type="predicted"/>
<dbReference type="OrthoDB" id="1914839at2759"/>
<feature type="region of interest" description="Disordered" evidence="2">
    <location>
        <begin position="360"/>
        <end position="386"/>
    </location>
</feature>
<dbReference type="PROSITE" id="PS50005">
    <property type="entry name" value="TPR"/>
    <property type="match status" value="1"/>
</dbReference>